<evidence type="ECO:0000313" key="3">
    <source>
        <dbReference type="Proteomes" id="UP000826271"/>
    </source>
</evidence>
<dbReference type="EMBL" id="WHWC01000008">
    <property type="protein sequence ID" value="KAG8377452.1"/>
    <property type="molecule type" value="Genomic_DNA"/>
</dbReference>
<dbReference type="Proteomes" id="UP000826271">
    <property type="component" value="Unassembled WGS sequence"/>
</dbReference>
<reference evidence="2" key="1">
    <citation type="submission" date="2019-10" db="EMBL/GenBank/DDBJ databases">
        <authorList>
            <person name="Zhang R."/>
            <person name="Pan Y."/>
            <person name="Wang J."/>
            <person name="Ma R."/>
            <person name="Yu S."/>
        </authorList>
    </citation>
    <scope>NUCLEOTIDE SEQUENCE</scope>
    <source>
        <strain evidence="2">LA-IB0</strain>
        <tissue evidence="2">Leaf</tissue>
    </source>
</reference>
<feature type="region of interest" description="Disordered" evidence="1">
    <location>
        <begin position="87"/>
        <end position="122"/>
    </location>
</feature>
<comment type="caution">
    <text evidence="2">The sequence shown here is derived from an EMBL/GenBank/DDBJ whole genome shotgun (WGS) entry which is preliminary data.</text>
</comment>
<sequence length="341" mass="39337">MPKLLSEYLQEQQQPFALDLYLVERGYSNTPTTPNATSTFCNLFKCSSSRRGLINKRRYLVPNCSKFVKSVFSRLVFDNQKINNNIPVKNDNKKCGDEDEDEDEDEEDKYLSSGSSSSSTTVFDSCSENIDCLEAVDILLTSPEKEGGDADRKLEWRSGIEDDDCKQLSPVSVLQHTQSRQEEHNLKRRKVEPLTSTCRCKIKQATDCSVEELHELQVGSNSNSHADDQYIINKRALQQTKQLLIDCLREVIENHRKRDKNRQELKKILGTEELWKLVCENVWVWSQDSIDETNIHHLLHHDYLASAEEWSTDFELRKEVISMEIGDAILEDIINEILTVF</sequence>
<accession>A0AAV6XAM5</accession>
<dbReference type="PANTHER" id="PTHR37613">
    <property type="entry name" value="DUF4378 DOMAIN PROTEIN"/>
    <property type="match status" value="1"/>
</dbReference>
<keyword evidence="3" id="KW-1185">Reference proteome</keyword>
<feature type="compositionally biased region" description="Acidic residues" evidence="1">
    <location>
        <begin position="97"/>
        <end position="108"/>
    </location>
</feature>
<gene>
    <name evidence="2" type="ORF">BUALT_Bualt08G0034500</name>
</gene>
<proteinExistence type="predicted"/>
<evidence type="ECO:0000313" key="2">
    <source>
        <dbReference type="EMBL" id="KAG8377452.1"/>
    </source>
</evidence>
<evidence type="ECO:0008006" key="4">
    <source>
        <dbReference type="Google" id="ProtNLM"/>
    </source>
</evidence>
<protein>
    <recommendedName>
        <fullName evidence="4">DUF4378 domain-containing protein</fullName>
    </recommendedName>
</protein>
<name>A0AAV6XAM5_9LAMI</name>
<organism evidence="2 3">
    <name type="scientific">Buddleja alternifolia</name>
    <dbReference type="NCBI Taxonomy" id="168488"/>
    <lineage>
        <taxon>Eukaryota</taxon>
        <taxon>Viridiplantae</taxon>
        <taxon>Streptophyta</taxon>
        <taxon>Embryophyta</taxon>
        <taxon>Tracheophyta</taxon>
        <taxon>Spermatophyta</taxon>
        <taxon>Magnoliopsida</taxon>
        <taxon>eudicotyledons</taxon>
        <taxon>Gunneridae</taxon>
        <taxon>Pentapetalae</taxon>
        <taxon>asterids</taxon>
        <taxon>lamiids</taxon>
        <taxon>Lamiales</taxon>
        <taxon>Scrophulariaceae</taxon>
        <taxon>Buddlejeae</taxon>
        <taxon>Buddleja</taxon>
    </lineage>
</organism>
<dbReference type="AlphaFoldDB" id="A0AAV6XAM5"/>
<dbReference type="PANTHER" id="PTHR37613:SF4">
    <property type="entry name" value="DUF4378 DOMAIN-CONTAINING PROTEIN"/>
    <property type="match status" value="1"/>
</dbReference>
<evidence type="ECO:0000256" key="1">
    <source>
        <dbReference type="SAM" id="MobiDB-lite"/>
    </source>
</evidence>